<comment type="subcellular location">
    <subcellularLocation>
        <location evidence="1">Membrane</location>
        <topology evidence="1">Single-pass membrane protein</topology>
    </subcellularLocation>
</comment>
<reference evidence="6" key="1">
    <citation type="journal article" date="2020" name="mSystems">
        <title>Genome- and Community-Level Interaction Insights into Carbon Utilization and Element Cycling Functions of Hydrothermarchaeota in Hydrothermal Sediment.</title>
        <authorList>
            <person name="Zhou Z."/>
            <person name="Liu Y."/>
            <person name="Xu W."/>
            <person name="Pan J."/>
            <person name="Luo Z.H."/>
            <person name="Li M."/>
        </authorList>
    </citation>
    <scope>NUCLEOTIDE SEQUENCE [LARGE SCALE GENOMIC DNA]</scope>
    <source>
        <strain evidence="6">SpSt-1182</strain>
    </source>
</reference>
<evidence type="ECO:0000256" key="4">
    <source>
        <dbReference type="ARBA" id="ARBA00023136"/>
    </source>
</evidence>
<dbReference type="Pfam" id="PF13103">
    <property type="entry name" value="TonB_2"/>
    <property type="match status" value="1"/>
</dbReference>
<feature type="region of interest" description="Disordered" evidence="5">
    <location>
        <begin position="40"/>
        <end position="99"/>
    </location>
</feature>
<organism evidence="6">
    <name type="scientific">candidate division WOR-3 bacterium</name>
    <dbReference type="NCBI Taxonomy" id="2052148"/>
    <lineage>
        <taxon>Bacteria</taxon>
        <taxon>Bacteria division WOR-3</taxon>
    </lineage>
</organism>
<dbReference type="NCBIfam" id="TIGR01352">
    <property type="entry name" value="tonB_Cterm"/>
    <property type="match status" value="1"/>
</dbReference>
<name>A0A7V0T590_UNCW3</name>
<evidence type="ECO:0000256" key="3">
    <source>
        <dbReference type="ARBA" id="ARBA00022989"/>
    </source>
</evidence>
<evidence type="ECO:0000256" key="5">
    <source>
        <dbReference type="SAM" id="MobiDB-lite"/>
    </source>
</evidence>
<comment type="caution">
    <text evidence="6">The sequence shown here is derived from an EMBL/GenBank/DDBJ whole genome shotgun (WGS) entry which is preliminary data.</text>
</comment>
<evidence type="ECO:0000313" key="6">
    <source>
        <dbReference type="EMBL" id="HDQ99061.1"/>
    </source>
</evidence>
<sequence length="203" mass="22516">MKRELVFSTVIHVVLLAALGIISAIGARPRTRPQVYQVTLVSGGTPESRTETRPEQTRVVEPEPKPEAKPEPRTETKPEAKPKPEPSKPRPSRETVRRQGLGARIEGAQALGYSYYLNVILARISENWLNPYAGQNRAILATVFFVVERDGTIGEVKLEKSSGDAAYDASCTRALLVTGKLPPLPSEFTGERLRLHLEFEYKP</sequence>
<keyword evidence="2" id="KW-0812">Transmembrane</keyword>
<dbReference type="SUPFAM" id="SSF74653">
    <property type="entry name" value="TolA/TonB C-terminal domain"/>
    <property type="match status" value="1"/>
</dbReference>
<keyword evidence="3" id="KW-1133">Transmembrane helix</keyword>
<protein>
    <submittedName>
        <fullName evidence="6">TonB family protein</fullName>
    </submittedName>
</protein>
<dbReference type="Gene3D" id="3.30.1150.10">
    <property type="match status" value="1"/>
</dbReference>
<dbReference type="GO" id="GO:0016020">
    <property type="term" value="C:membrane"/>
    <property type="evidence" value="ECO:0007669"/>
    <property type="project" value="UniProtKB-SubCell"/>
</dbReference>
<keyword evidence="4" id="KW-0472">Membrane</keyword>
<feature type="compositionally biased region" description="Basic and acidic residues" evidence="5">
    <location>
        <begin position="48"/>
        <end position="97"/>
    </location>
</feature>
<gene>
    <name evidence="6" type="ORF">ENN51_02070</name>
</gene>
<dbReference type="EMBL" id="DSBX01000078">
    <property type="protein sequence ID" value="HDQ99061.1"/>
    <property type="molecule type" value="Genomic_DNA"/>
</dbReference>
<accession>A0A7V0T590</accession>
<evidence type="ECO:0000256" key="2">
    <source>
        <dbReference type="ARBA" id="ARBA00022692"/>
    </source>
</evidence>
<evidence type="ECO:0000256" key="1">
    <source>
        <dbReference type="ARBA" id="ARBA00004167"/>
    </source>
</evidence>
<dbReference type="InterPro" id="IPR006260">
    <property type="entry name" value="TonB/TolA_C"/>
</dbReference>
<dbReference type="Proteomes" id="UP000885672">
    <property type="component" value="Unassembled WGS sequence"/>
</dbReference>
<proteinExistence type="predicted"/>
<dbReference type="AlphaFoldDB" id="A0A7V0T590"/>